<proteinExistence type="predicted"/>
<evidence type="ECO:0008006" key="3">
    <source>
        <dbReference type="Google" id="ProtNLM"/>
    </source>
</evidence>
<accession>A0A0G1N9V1</accession>
<name>A0A0G1N9V1_9BACT</name>
<evidence type="ECO:0000313" key="1">
    <source>
        <dbReference type="EMBL" id="KKT80989.1"/>
    </source>
</evidence>
<dbReference type="EMBL" id="LCJQ01000020">
    <property type="protein sequence ID" value="KKT80989.1"/>
    <property type="molecule type" value="Genomic_DNA"/>
</dbReference>
<dbReference type="AlphaFoldDB" id="A0A0G1N9V1"/>
<protein>
    <recommendedName>
        <fullName evidence="3">Homing endonuclease LAGLIDADG domain-containing protein</fullName>
    </recommendedName>
</protein>
<comment type="caution">
    <text evidence="1">The sequence shown here is derived from an EMBL/GenBank/DDBJ whole genome shotgun (WGS) entry which is preliminary data.</text>
</comment>
<sequence length="147" mass="17431">MVINRKQTIALILWWCEGTKIRRDKRWKDSYLYPIEVTNTDPKIIKIFINFLREDLKVPGDKIKGQIQVHEGDDQEKLEKFWSSYLSLPKQQFNKTIVRPKGNRFRNNHGTFKLRTYDKKLYLILQSLLEDELKIFSVNTTESGAIG</sequence>
<reference evidence="1 2" key="1">
    <citation type="journal article" date="2015" name="Nature">
        <title>rRNA introns, odd ribosomes, and small enigmatic genomes across a large radiation of phyla.</title>
        <authorList>
            <person name="Brown C.T."/>
            <person name="Hug L.A."/>
            <person name="Thomas B.C."/>
            <person name="Sharon I."/>
            <person name="Castelle C.J."/>
            <person name="Singh A."/>
            <person name="Wilkins M.J."/>
            <person name="Williams K.H."/>
            <person name="Banfield J.F."/>
        </authorList>
    </citation>
    <scope>NUCLEOTIDE SEQUENCE [LARGE SCALE GENOMIC DNA]</scope>
</reference>
<gene>
    <name evidence="1" type="ORF">UW78_C0020G0008</name>
</gene>
<dbReference type="Proteomes" id="UP000034595">
    <property type="component" value="Unassembled WGS sequence"/>
</dbReference>
<organism evidence="1 2">
    <name type="scientific">Candidatus Azambacteria bacterium GW2011_GWA1_44_9</name>
    <dbReference type="NCBI Taxonomy" id="1618610"/>
    <lineage>
        <taxon>Bacteria</taxon>
        <taxon>Candidatus Azamiibacteriota</taxon>
    </lineage>
</organism>
<evidence type="ECO:0000313" key="2">
    <source>
        <dbReference type="Proteomes" id="UP000034595"/>
    </source>
</evidence>